<dbReference type="InterPro" id="IPR000209">
    <property type="entry name" value="Peptidase_S8/S53_dom"/>
</dbReference>
<dbReference type="Pfam" id="PF00652">
    <property type="entry name" value="Ricin_B_lectin"/>
    <property type="match status" value="1"/>
</dbReference>
<dbReference type="PRINTS" id="PR00723">
    <property type="entry name" value="SUBTILISIN"/>
</dbReference>
<dbReference type="SMART" id="SM00458">
    <property type="entry name" value="RICIN"/>
    <property type="match status" value="1"/>
</dbReference>
<dbReference type="CDD" id="cd04077">
    <property type="entry name" value="Peptidases_S8_PCSK9_ProteinaseK_like"/>
    <property type="match status" value="1"/>
</dbReference>
<dbReference type="PROSITE" id="PS51892">
    <property type="entry name" value="SUBTILASE"/>
    <property type="match status" value="1"/>
</dbReference>
<dbReference type="InterPro" id="IPR023827">
    <property type="entry name" value="Peptidase_S8_Asp-AS"/>
</dbReference>
<evidence type="ECO:0000313" key="9">
    <source>
        <dbReference type="EMBL" id="TFK21494.1"/>
    </source>
</evidence>
<dbReference type="Pfam" id="PF00082">
    <property type="entry name" value="Peptidase_S8"/>
    <property type="match status" value="1"/>
</dbReference>
<dbReference type="Gene3D" id="3.40.50.200">
    <property type="entry name" value="Peptidase S8/S53 domain"/>
    <property type="match status" value="1"/>
</dbReference>
<dbReference type="GO" id="GO:0005615">
    <property type="term" value="C:extracellular space"/>
    <property type="evidence" value="ECO:0007669"/>
    <property type="project" value="TreeGrafter"/>
</dbReference>
<accession>A0A5C3KMG1</accession>
<keyword evidence="10" id="KW-1185">Reference proteome</keyword>
<evidence type="ECO:0000256" key="4">
    <source>
        <dbReference type="ARBA" id="ARBA00022825"/>
    </source>
</evidence>
<dbReference type="PANTHER" id="PTHR43806">
    <property type="entry name" value="PEPTIDASE S8"/>
    <property type="match status" value="1"/>
</dbReference>
<evidence type="ECO:0000256" key="2">
    <source>
        <dbReference type="ARBA" id="ARBA00022670"/>
    </source>
</evidence>
<dbReference type="SUPFAM" id="SSF50370">
    <property type="entry name" value="Ricin B-like lectins"/>
    <property type="match status" value="1"/>
</dbReference>
<feature type="domain" description="Ricin B lectin" evidence="8">
    <location>
        <begin position="400"/>
        <end position="530"/>
    </location>
</feature>
<organism evidence="9 10">
    <name type="scientific">Coprinopsis marcescibilis</name>
    <name type="common">Agaric fungus</name>
    <name type="synonym">Psathyrella marcescibilis</name>
    <dbReference type="NCBI Taxonomy" id="230819"/>
    <lineage>
        <taxon>Eukaryota</taxon>
        <taxon>Fungi</taxon>
        <taxon>Dikarya</taxon>
        <taxon>Basidiomycota</taxon>
        <taxon>Agaricomycotina</taxon>
        <taxon>Agaricomycetes</taxon>
        <taxon>Agaricomycetidae</taxon>
        <taxon>Agaricales</taxon>
        <taxon>Agaricineae</taxon>
        <taxon>Psathyrellaceae</taxon>
        <taxon>Coprinopsis</taxon>
    </lineage>
</organism>
<feature type="active site" description="Charge relay system" evidence="5">
    <location>
        <position position="147"/>
    </location>
</feature>
<evidence type="ECO:0000256" key="5">
    <source>
        <dbReference type="PROSITE-ProRule" id="PRU01240"/>
    </source>
</evidence>
<dbReference type="OrthoDB" id="6770063at2759"/>
<dbReference type="PROSITE" id="PS00138">
    <property type="entry name" value="SUBTILASE_SER"/>
    <property type="match status" value="1"/>
</dbReference>
<dbReference type="PANTHER" id="PTHR43806:SF58">
    <property type="entry name" value="ALKALINE PROTEASE 1-RELATED"/>
    <property type="match status" value="1"/>
</dbReference>
<feature type="signal peptide" evidence="7">
    <location>
        <begin position="1"/>
        <end position="22"/>
    </location>
</feature>
<dbReference type="PROSITE" id="PS00137">
    <property type="entry name" value="SUBTILASE_HIS"/>
    <property type="match status" value="1"/>
</dbReference>
<keyword evidence="2 5" id="KW-0645">Protease</keyword>
<gene>
    <name evidence="9" type="ORF">FA15DRAFT_672495</name>
</gene>
<dbReference type="InterPro" id="IPR035992">
    <property type="entry name" value="Ricin_B-like_lectins"/>
</dbReference>
<dbReference type="InterPro" id="IPR000772">
    <property type="entry name" value="Ricin_B_lectin"/>
</dbReference>
<dbReference type="STRING" id="230819.A0A5C3KMG1"/>
<dbReference type="InterPro" id="IPR036852">
    <property type="entry name" value="Peptidase_S8/S53_dom_sf"/>
</dbReference>
<sequence>MKFFIALAATLVAFATVSTALAAPQALVGVETVQGQTTGRHIIQFKSRSARRAWARRLRVSAEWDIINGVAANLDTSTLAELRASQDVQSISVEGYASTAGSQSNAPWGLQRITQSGPLANQIPYALTYNYNYDDTAGVGVDVYVVDTGLQHTHNEFGGRARFGHSYLGGTTGSDPHGHGTHCGGTVAGSRFGVAKRANLISVQVLGADGFGAWSWIISGLNWVLSEASSSGRPSVVTMSIVGGGTTAVDDAVAALVAAGVHVVVAAGNANDDAGLYSPARAPSAITVGASTIDDSRAGFSNYGPIVDVFAPGQAVISSWIGSDSATAELSGTSMATPHVAGLVAYFIAKDGNLSPAAMSDKIKSYGVNGVLTNIPTGTVNDLAQIAPGAPTPPPVTQPQRIHPGISNGKCLDVRQGTIANGTPVQLYDCNGTTAQVWLISRGATKVRLANTNFCLDASSPTPANGTGMKIWQCTDNVAAQEWTYTANNRITLRSAPQCLDLPSGNLVNGIQIQTWQCADNITGQSWTVSNA</sequence>
<protein>
    <submittedName>
        <fullName evidence="9">Subtilisin-like protein</fullName>
    </submittedName>
</protein>
<feature type="active site" description="Charge relay system" evidence="5">
    <location>
        <position position="179"/>
    </location>
</feature>
<keyword evidence="7" id="KW-0732">Signal</keyword>
<dbReference type="SUPFAM" id="SSF52743">
    <property type="entry name" value="Subtilisin-like"/>
    <property type="match status" value="1"/>
</dbReference>
<dbReference type="InterPro" id="IPR034193">
    <property type="entry name" value="PCSK9_ProteinaseK-like"/>
</dbReference>
<dbReference type="EMBL" id="ML210266">
    <property type="protein sequence ID" value="TFK21494.1"/>
    <property type="molecule type" value="Genomic_DNA"/>
</dbReference>
<evidence type="ECO:0000256" key="6">
    <source>
        <dbReference type="RuleBase" id="RU003355"/>
    </source>
</evidence>
<dbReference type="Proteomes" id="UP000307440">
    <property type="component" value="Unassembled WGS sequence"/>
</dbReference>
<proteinExistence type="inferred from homology"/>
<dbReference type="InterPro" id="IPR023828">
    <property type="entry name" value="Peptidase_S8_Ser-AS"/>
</dbReference>
<dbReference type="Gene3D" id="2.80.10.50">
    <property type="match status" value="1"/>
</dbReference>
<dbReference type="InterPro" id="IPR022398">
    <property type="entry name" value="Peptidase_S8_His-AS"/>
</dbReference>
<feature type="chain" id="PRO_5023057061" evidence="7">
    <location>
        <begin position="23"/>
        <end position="532"/>
    </location>
</feature>
<dbReference type="AlphaFoldDB" id="A0A5C3KMG1"/>
<dbReference type="PROSITE" id="PS00136">
    <property type="entry name" value="SUBTILASE_ASP"/>
    <property type="match status" value="1"/>
</dbReference>
<evidence type="ECO:0000259" key="8">
    <source>
        <dbReference type="SMART" id="SM00458"/>
    </source>
</evidence>
<dbReference type="FunFam" id="3.40.50.200:FF:000014">
    <property type="entry name" value="Proteinase K"/>
    <property type="match status" value="1"/>
</dbReference>
<dbReference type="GO" id="GO:0006508">
    <property type="term" value="P:proteolysis"/>
    <property type="evidence" value="ECO:0007669"/>
    <property type="project" value="UniProtKB-KW"/>
</dbReference>
<keyword evidence="3 5" id="KW-0378">Hydrolase</keyword>
<evidence type="ECO:0000256" key="7">
    <source>
        <dbReference type="SAM" id="SignalP"/>
    </source>
</evidence>
<evidence type="ECO:0000313" key="10">
    <source>
        <dbReference type="Proteomes" id="UP000307440"/>
    </source>
</evidence>
<dbReference type="GO" id="GO:0004252">
    <property type="term" value="F:serine-type endopeptidase activity"/>
    <property type="evidence" value="ECO:0007669"/>
    <property type="project" value="UniProtKB-UniRule"/>
</dbReference>
<evidence type="ECO:0000256" key="1">
    <source>
        <dbReference type="ARBA" id="ARBA00011073"/>
    </source>
</evidence>
<dbReference type="InterPro" id="IPR050131">
    <property type="entry name" value="Peptidase_S8_subtilisin-like"/>
</dbReference>
<comment type="similarity">
    <text evidence="1 5 6">Belongs to the peptidase S8 family.</text>
</comment>
<keyword evidence="4 5" id="KW-0720">Serine protease</keyword>
<dbReference type="InterPro" id="IPR015500">
    <property type="entry name" value="Peptidase_S8_subtilisin-rel"/>
</dbReference>
<dbReference type="PROSITE" id="PS50231">
    <property type="entry name" value="RICIN_B_LECTIN"/>
    <property type="match status" value="1"/>
</dbReference>
<evidence type="ECO:0000256" key="3">
    <source>
        <dbReference type="ARBA" id="ARBA00022801"/>
    </source>
</evidence>
<reference evidence="9 10" key="1">
    <citation type="journal article" date="2019" name="Nat. Ecol. Evol.">
        <title>Megaphylogeny resolves global patterns of mushroom evolution.</title>
        <authorList>
            <person name="Varga T."/>
            <person name="Krizsan K."/>
            <person name="Foldi C."/>
            <person name="Dima B."/>
            <person name="Sanchez-Garcia M."/>
            <person name="Sanchez-Ramirez S."/>
            <person name="Szollosi G.J."/>
            <person name="Szarkandi J.G."/>
            <person name="Papp V."/>
            <person name="Albert L."/>
            <person name="Andreopoulos W."/>
            <person name="Angelini C."/>
            <person name="Antonin V."/>
            <person name="Barry K.W."/>
            <person name="Bougher N.L."/>
            <person name="Buchanan P."/>
            <person name="Buyck B."/>
            <person name="Bense V."/>
            <person name="Catcheside P."/>
            <person name="Chovatia M."/>
            <person name="Cooper J."/>
            <person name="Damon W."/>
            <person name="Desjardin D."/>
            <person name="Finy P."/>
            <person name="Geml J."/>
            <person name="Haridas S."/>
            <person name="Hughes K."/>
            <person name="Justo A."/>
            <person name="Karasinski D."/>
            <person name="Kautmanova I."/>
            <person name="Kiss B."/>
            <person name="Kocsube S."/>
            <person name="Kotiranta H."/>
            <person name="LaButti K.M."/>
            <person name="Lechner B.E."/>
            <person name="Liimatainen K."/>
            <person name="Lipzen A."/>
            <person name="Lukacs Z."/>
            <person name="Mihaltcheva S."/>
            <person name="Morgado L.N."/>
            <person name="Niskanen T."/>
            <person name="Noordeloos M.E."/>
            <person name="Ohm R.A."/>
            <person name="Ortiz-Santana B."/>
            <person name="Ovrebo C."/>
            <person name="Racz N."/>
            <person name="Riley R."/>
            <person name="Savchenko A."/>
            <person name="Shiryaev A."/>
            <person name="Soop K."/>
            <person name="Spirin V."/>
            <person name="Szebenyi C."/>
            <person name="Tomsovsky M."/>
            <person name="Tulloss R.E."/>
            <person name="Uehling J."/>
            <person name="Grigoriev I.V."/>
            <person name="Vagvolgyi C."/>
            <person name="Papp T."/>
            <person name="Martin F.M."/>
            <person name="Miettinen O."/>
            <person name="Hibbett D.S."/>
            <person name="Nagy L.G."/>
        </authorList>
    </citation>
    <scope>NUCLEOTIDE SEQUENCE [LARGE SCALE GENOMIC DNA]</scope>
    <source>
        <strain evidence="9 10">CBS 121175</strain>
    </source>
</reference>
<feature type="active site" description="Charge relay system" evidence="5">
    <location>
        <position position="334"/>
    </location>
</feature>
<name>A0A5C3KMG1_COPMA</name>